<dbReference type="AlphaFoldDB" id="A0A0B2AHZ5"/>
<dbReference type="InterPro" id="IPR045337">
    <property type="entry name" value="MmgE_PrpD_C"/>
</dbReference>
<dbReference type="InterPro" id="IPR036148">
    <property type="entry name" value="MmgE/PrpD_sf"/>
</dbReference>
<gene>
    <name evidence="2" type="ORF">LK10_15845</name>
</gene>
<comment type="caution">
    <text evidence="2">The sequence shown here is derived from an EMBL/GenBank/DDBJ whole genome shotgun (WGS) entry which is preliminary data.</text>
</comment>
<dbReference type="Gene3D" id="3.30.1330.120">
    <property type="entry name" value="2-methylcitrate dehydratase PrpD"/>
    <property type="match status" value="1"/>
</dbReference>
<evidence type="ECO:0000313" key="3">
    <source>
        <dbReference type="Proteomes" id="UP000030982"/>
    </source>
</evidence>
<evidence type="ECO:0000313" key="2">
    <source>
        <dbReference type="EMBL" id="KHL01362.1"/>
    </source>
</evidence>
<dbReference type="Pfam" id="PF19305">
    <property type="entry name" value="MmgE_PrpD_C"/>
    <property type="match status" value="1"/>
</dbReference>
<feature type="domain" description="MmgE/PrpD C-terminal" evidence="1">
    <location>
        <begin position="16"/>
        <end position="100"/>
    </location>
</feature>
<dbReference type="GO" id="GO:0016829">
    <property type="term" value="F:lyase activity"/>
    <property type="evidence" value="ECO:0007669"/>
    <property type="project" value="InterPro"/>
</dbReference>
<dbReference type="STRING" id="1338436.LK10_15845"/>
<organism evidence="2 3">
    <name type="scientific">Sinomonas humi</name>
    <dbReference type="NCBI Taxonomy" id="1338436"/>
    <lineage>
        <taxon>Bacteria</taxon>
        <taxon>Bacillati</taxon>
        <taxon>Actinomycetota</taxon>
        <taxon>Actinomycetes</taxon>
        <taxon>Micrococcales</taxon>
        <taxon>Micrococcaceae</taxon>
        <taxon>Sinomonas</taxon>
    </lineage>
</organism>
<dbReference type="EMBL" id="JTDL01000141">
    <property type="protein sequence ID" value="KHL01362.1"/>
    <property type="molecule type" value="Genomic_DNA"/>
</dbReference>
<name>A0A0B2AHZ5_9MICC</name>
<keyword evidence="3" id="KW-1185">Reference proteome</keyword>
<accession>A0A0B2AHZ5</accession>
<dbReference type="Proteomes" id="UP000030982">
    <property type="component" value="Unassembled WGS sequence"/>
</dbReference>
<sequence length="146" mass="16080">MDFDAVLPPEQSFKPYPHCRILHALLDGLIAIVDEHDIGPSEIEAIDAWGEGRVQLPKWMNRSIDNVVDAQFSIAHGLAAAAHRLTPGPEWQRPEVVFSPSREPTFPDRGCSARDAFLRRAHVSEGHAVAGPGVSQFMRLVSPVRA</sequence>
<proteinExistence type="predicted"/>
<dbReference type="SUPFAM" id="SSF103378">
    <property type="entry name" value="2-methylcitrate dehydratase PrpD"/>
    <property type="match status" value="1"/>
</dbReference>
<evidence type="ECO:0000259" key="1">
    <source>
        <dbReference type="Pfam" id="PF19305"/>
    </source>
</evidence>
<reference evidence="2 3" key="1">
    <citation type="submission" date="2014-09" db="EMBL/GenBank/DDBJ databases">
        <title>Genome sequence of Sinomonas sp. MUSC 117.</title>
        <authorList>
            <person name="Lee L.-H."/>
        </authorList>
    </citation>
    <scope>NUCLEOTIDE SEQUENCE [LARGE SCALE GENOMIC DNA]</scope>
    <source>
        <strain evidence="2 3">MUSC 117</strain>
    </source>
</reference>
<dbReference type="RefSeq" id="WP_043125683.1">
    <property type="nucleotide sequence ID" value="NZ_JTDL01000141.1"/>
</dbReference>
<dbReference type="InterPro" id="IPR042188">
    <property type="entry name" value="MmgE/PrpD_sf_2"/>
</dbReference>
<protein>
    <recommendedName>
        <fullName evidence="1">MmgE/PrpD C-terminal domain-containing protein</fullName>
    </recommendedName>
</protein>